<dbReference type="RefSeq" id="WP_254152423.1">
    <property type="nucleotide sequence ID" value="NZ_JAHESD010000005.1"/>
</dbReference>
<evidence type="ECO:0000256" key="2">
    <source>
        <dbReference type="ARBA" id="ARBA00011971"/>
    </source>
</evidence>
<evidence type="ECO:0000313" key="9">
    <source>
        <dbReference type="Proteomes" id="UP000772618"/>
    </source>
</evidence>
<feature type="binding site" evidence="6">
    <location>
        <position position="107"/>
    </location>
    <ligand>
        <name>5-phospho-alpha-D-ribose 1-diphosphate</name>
        <dbReference type="ChEBI" id="CHEBI:58017"/>
        <note>ligand shared between dimeric partners</note>
    </ligand>
</feature>
<dbReference type="Pfam" id="PF00156">
    <property type="entry name" value="Pribosyltran"/>
    <property type="match status" value="1"/>
</dbReference>
<dbReference type="GO" id="GO:0004588">
    <property type="term" value="F:orotate phosphoribosyltransferase activity"/>
    <property type="evidence" value="ECO:0007669"/>
    <property type="project" value="UniProtKB-EC"/>
</dbReference>
<dbReference type="EC" id="2.4.2.10" evidence="2 6"/>
<name>A0ABS5VLX4_9BACT</name>
<accession>A0ABS5VLX4</accession>
<keyword evidence="5 6" id="KW-0665">Pyrimidine biosynthesis</keyword>
<gene>
    <name evidence="6" type="primary">pyrE</name>
    <name evidence="8" type="ORF">KK060_04190</name>
</gene>
<feature type="binding site" description="in other chain" evidence="6">
    <location>
        <begin position="129"/>
        <end position="137"/>
    </location>
    <ligand>
        <name>5-phospho-alpha-D-ribose 1-diphosphate</name>
        <dbReference type="ChEBI" id="CHEBI:58017"/>
        <note>ligand shared between dimeric partners</note>
    </ligand>
</feature>
<dbReference type="PANTHER" id="PTHR19278">
    <property type="entry name" value="OROTATE PHOSPHORIBOSYLTRANSFERASE"/>
    <property type="match status" value="1"/>
</dbReference>
<organism evidence="8 9">
    <name type="scientific">Chryseosolibacter indicus</name>
    <dbReference type="NCBI Taxonomy" id="2782351"/>
    <lineage>
        <taxon>Bacteria</taxon>
        <taxon>Pseudomonadati</taxon>
        <taxon>Bacteroidota</taxon>
        <taxon>Cytophagia</taxon>
        <taxon>Cytophagales</taxon>
        <taxon>Chryseotaleaceae</taxon>
        <taxon>Chryseosolibacter</taxon>
    </lineage>
</organism>
<comment type="cofactor">
    <cofactor evidence="6">
        <name>Mg(2+)</name>
        <dbReference type="ChEBI" id="CHEBI:18420"/>
    </cofactor>
</comment>
<proteinExistence type="inferred from homology"/>
<dbReference type="InterPro" id="IPR004467">
    <property type="entry name" value="Or_phspho_trans_dom"/>
</dbReference>
<sequence>MSLIKVQAETAGPIAKMLLQIEAIKLNTERPFTWSSGWKSPIYCDNRLSLSYPSVRTSIKEGLASAIRQNFPGAESIAGVATAGIAQGALVAEALDLGFLYVRPKPKDHGMENLIEGKVTKGQKVVVIEDLVSTGGSSLKAVAALREAGFVVLGMVSIFNYGFAVATENFKEAEVPLISLSDYAHLIQFALDQKYINEDQLISLKAWRVDPANWKRS</sequence>
<protein>
    <recommendedName>
        <fullName evidence="2 6">Orotate phosphoribosyltransferase</fullName>
        <shortName evidence="6">OPRT</shortName>
        <shortName evidence="6">OPRTase</shortName>
        <ecNumber evidence="2 6">2.4.2.10</ecNumber>
    </recommendedName>
</protein>
<comment type="pathway">
    <text evidence="1 6">Pyrimidine metabolism; UMP biosynthesis via de novo pathway; UMP from orotate: step 1/2.</text>
</comment>
<evidence type="ECO:0000256" key="6">
    <source>
        <dbReference type="HAMAP-Rule" id="MF_01208"/>
    </source>
</evidence>
<comment type="caution">
    <text evidence="8">The sequence shown here is derived from an EMBL/GenBank/DDBJ whole genome shotgun (WGS) entry which is preliminary data.</text>
</comment>
<evidence type="ECO:0000259" key="7">
    <source>
        <dbReference type="Pfam" id="PF00156"/>
    </source>
</evidence>
<evidence type="ECO:0000256" key="4">
    <source>
        <dbReference type="ARBA" id="ARBA00022679"/>
    </source>
</evidence>
<feature type="binding site" evidence="6">
    <location>
        <position position="133"/>
    </location>
    <ligand>
        <name>orotate</name>
        <dbReference type="ChEBI" id="CHEBI:30839"/>
    </ligand>
</feature>
<comment type="function">
    <text evidence="6">Catalyzes the transfer of a ribosyl phosphate group from 5-phosphoribose 1-diphosphate to orotate, leading to the formation of orotidine monophosphate (OMP).</text>
</comment>
<evidence type="ECO:0000256" key="5">
    <source>
        <dbReference type="ARBA" id="ARBA00022975"/>
    </source>
</evidence>
<dbReference type="InterPro" id="IPR029057">
    <property type="entry name" value="PRTase-like"/>
</dbReference>
<dbReference type="CDD" id="cd06223">
    <property type="entry name" value="PRTases_typeI"/>
    <property type="match status" value="1"/>
</dbReference>
<feature type="domain" description="Phosphoribosyltransferase" evidence="7">
    <location>
        <begin position="63"/>
        <end position="162"/>
    </location>
</feature>
<keyword evidence="9" id="KW-1185">Reference proteome</keyword>
<dbReference type="InterPro" id="IPR023031">
    <property type="entry name" value="OPRT"/>
</dbReference>
<dbReference type="Proteomes" id="UP000772618">
    <property type="component" value="Unassembled WGS sequence"/>
</dbReference>
<dbReference type="NCBIfam" id="TIGR00336">
    <property type="entry name" value="pyrE"/>
    <property type="match status" value="1"/>
</dbReference>
<dbReference type="PANTHER" id="PTHR19278:SF9">
    <property type="entry name" value="URIDINE 5'-MONOPHOSPHATE SYNTHASE"/>
    <property type="match status" value="1"/>
</dbReference>
<dbReference type="Gene3D" id="3.40.50.2020">
    <property type="match status" value="1"/>
</dbReference>
<dbReference type="HAMAP" id="MF_01208">
    <property type="entry name" value="PyrE"/>
    <property type="match status" value="1"/>
</dbReference>
<dbReference type="EMBL" id="JAHESD010000005">
    <property type="protein sequence ID" value="MBT1702465.1"/>
    <property type="molecule type" value="Genomic_DNA"/>
</dbReference>
<evidence type="ECO:0000256" key="3">
    <source>
        <dbReference type="ARBA" id="ARBA00022676"/>
    </source>
</evidence>
<feature type="binding site" evidence="6">
    <location>
        <position position="103"/>
    </location>
    <ligand>
        <name>5-phospho-alpha-D-ribose 1-diphosphate</name>
        <dbReference type="ChEBI" id="CHEBI:58017"/>
        <note>ligand shared between dimeric partners</note>
    </ligand>
</feature>
<comment type="caution">
    <text evidence="6">Lacks conserved residue(s) required for the propagation of feature annotation.</text>
</comment>
<keyword evidence="3 6" id="KW-0328">Glycosyltransferase</keyword>
<evidence type="ECO:0000313" key="8">
    <source>
        <dbReference type="EMBL" id="MBT1702465.1"/>
    </source>
</evidence>
<evidence type="ECO:0000256" key="1">
    <source>
        <dbReference type="ARBA" id="ARBA00004889"/>
    </source>
</evidence>
<feature type="binding site" evidence="6">
    <location>
        <position position="109"/>
    </location>
    <ligand>
        <name>5-phospho-alpha-D-ribose 1-diphosphate</name>
        <dbReference type="ChEBI" id="CHEBI:58017"/>
        <note>ligand shared between dimeric partners</note>
    </ligand>
</feature>
<dbReference type="InterPro" id="IPR000836">
    <property type="entry name" value="PRTase_dom"/>
</dbReference>
<comment type="subunit">
    <text evidence="6">Homodimer.</text>
</comment>
<comment type="catalytic activity">
    <reaction evidence="6">
        <text>orotidine 5'-phosphate + diphosphate = orotate + 5-phospho-alpha-D-ribose 1-diphosphate</text>
        <dbReference type="Rhea" id="RHEA:10380"/>
        <dbReference type="ChEBI" id="CHEBI:30839"/>
        <dbReference type="ChEBI" id="CHEBI:33019"/>
        <dbReference type="ChEBI" id="CHEBI:57538"/>
        <dbReference type="ChEBI" id="CHEBI:58017"/>
        <dbReference type="EC" id="2.4.2.10"/>
    </reaction>
</comment>
<comment type="similarity">
    <text evidence="6">Belongs to the purine/pyrimidine phosphoribosyltransferase family. PyrE subfamily.</text>
</comment>
<keyword evidence="6" id="KW-0460">Magnesium</keyword>
<dbReference type="SUPFAM" id="SSF53271">
    <property type="entry name" value="PRTase-like"/>
    <property type="match status" value="1"/>
</dbReference>
<keyword evidence="4 6" id="KW-0808">Transferase</keyword>
<reference evidence="8 9" key="1">
    <citation type="submission" date="2021-05" db="EMBL/GenBank/DDBJ databases">
        <title>A Polyphasic approach of four new species of the genus Ohtaekwangia: Ohtaekwangia histidinii sp. nov., Ohtaekwangia cretensis sp. nov., Ohtaekwangia indiensis sp. nov., Ohtaekwangia reichenbachii sp. nov. from diverse environment.</title>
        <authorList>
            <person name="Octaviana S."/>
        </authorList>
    </citation>
    <scope>NUCLEOTIDE SEQUENCE [LARGE SCALE GENOMIC DNA]</scope>
    <source>
        <strain evidence="8 9">PWU20</strain>
    </source>
</reference>